<evidence type="ECO:0000313" key="3">
    <source>
        <dbReference type="Proteomes" id="UP000027866"/>
    </source>
</evidence>
<feature type="chain" id="PRO_5001697400" description="Lipoprotein" evidence="1">
    <location>
        <begin position="26"/>
        <end position="130"/>
    </location>
</feature>
<comment type="caution">
    <text evidence="2">The sequence shown here is derived from an EMBL/GenBank/DDBJ whole genome shotgun (WGS) entry which is preliminary data.</text>
</comment>
<evidence type="ECO:0000313" key="2">
    <source>
        <dbReference type="EMBL" id="KEO92548.1"/>
    </source>
</evidence>
<feature type="signal peptide" evidence="1">
    <location>
        <begin position="1"/>
        <end position="25"/>
    </location>
</feature>
<gene>
    <name evidence="2" type="ORF">EH32_14910</name>
</gene>
<accession>A0A074MKZ4</accession>
<reference evidence="2 3" key="1">
    <citation type="submission" date="2014-04" db="EMBL/GenBank/DDBJ databases">
        <title>A comprehensive comparison of genomes of Erythrobacter spp. Strains.</title>
        <authorList>
            <person name="Zheng Q."/>
        </authorList>
    </citation>
    <scope>NUCLEOTIDE SEQUENCE [LARGE SCALE GENOMIC DNA]</scope>
    <source>
        <strain evidence="2 3">DSM 8509</strain>
    </source>
</reference>
<keyword evidence="1" id="KW-0732">Signal</keyword>
<name>A0A074MKZ4_9SPHN</name>
<organism evidence="2 3">
    <name type="scientific">Erythrobacter litoralis</name>
    <dbReference type="NCBI Taxonomy" id="39960"/>
    <lineage>
        <taxon>Bacteria</taxon>
        <taxon>Pseudomonadati</taxon>
        <taxon>Pseudomonadota</taxon>
        <taxon>Alphaproteobacteria</taxon>
        <taxon>Sphingomonadales</taxon>
        <taxon>Erythrobacteraceae</taxon>
        <taxon>Erythrobacter/Porphyrobacter group</taxon>
        <taxon>Erythrobacter</taxon>
    </lineage>
</organism>
<protein>
    <recommendedName>
        <fullName evidence="4">Lipoprotein</fullName>
    </recommendedName>
</protein>
<proteinExistence type="predicted"/>
<evidence type="ECO:0008006" key="4">
    <source>
        <dbReference type="Google" id="ProtNLM"/>
    </source>
</evidence>
<dbReference type="KEGG" id="elq:Ga0102493_112292"/>
<dbReference type="AlphaFoldDB" id="A0A074MKZ4"/>
<dbReference type="PROSITE" id="PS51257">
    <property type="entry name" value="PROKAR_LIPOPROTEIN"/>
    <property type="match status" value="1"/>
</dbReference>
<keyword evidence="3" id="KW-1185">Reference proteome</keyword>
<dbReference type="PATRIC" id="fig|39960.10.peg.1385"/>
<evidence type="ECO:0000256" key="1">
    <source>
        <dbReference type="SAM" id="SignalP"/>
    </source>
</evidence>
<dbReference type="EMBL" id="JMIX01000009">
    <property type="protein sequence ID" value="KEO92548.1"/>
    <property type="molecule type" value="Genomic_DNA"/>
</dbReference>
<sequence>MTPVMTRSRLTPAACLACLAAGCSAGDVIDTGRTRATMYFAEAEVERCVEMARDPGDAIANEPVEIGSFTYAHYPESGLVCRSDDLGRPVAAFLPESNRTASHRWVTETGFGILGERHTFGPFPGERPQS</sequence>
<dbReference type="Proteomes" id="UP000027866">
    <property type="component" value="Unassembled WGS sequence"/>
</dbReference>